<comment type="catalytic activity">
    <reaction evidence="2">
        <text>adenosylcob(III)inamide phosphate + GTP + H(+) = adenosylcob(III)inamide-GDP + diphosphate</text>
        <dbReference type="Rhea" id="RHEA:22712"/>
        <dbReference type="ChEBI" id="CHEBI:15378"/>
        <dbReference type="ChEBI" id="CHEBI:33019"/>
        <dbReference type="ChEBI" id="CHEBI:37565"/>
        <dbReference type="ChEBI" id="CHEBI:58502"/>
        <dbReference type="ChEBI" id="CHEBI:60487"/>
        <dbReference type="EC" id="2.7.7.62"/>
    </reaction>
</comment>
<proteinExistence type="inferred from homology"/>
<evidence type="ECO:0000256" key="17">
    <source>
        <dbReference type="ARBA" id="ARBA00030571"/>
    </source>
</evidence>
<evidence type="ECO:0000256" key="1">
    <source>
        <dbReference type="ARBA" id="ARBA00000312"/>
    </source>
</evidence>
<organism evidence="18 19">
    <name type="scientific">Lentihominibacter faecis</name>
    <dbReference type="NCBI Taxonomy" id="2764712"/>
    <lineage>
        <taxon>Bacteria</taxon>
        <taxon>Bacillati</taxon>
        <taxon>Bacillota</taxon>
        <taxon>Clostridia</taxon>
        <taxon>Peptostreptococcales</taxon>
        <taxon>Anaerovoracaceae</taxon>
        <taxon>Lentihominibacter</taxon>
    </lineage>
</organism>
<dbReference type="EMBL" id="JACRWC010000072">
    <property type="protein sequence ID" value="MBC5999517.1"/>
    <property type="molecule type" value="Genomic_DNA"/>
</dbReference>
<protein>
    <recommendedName>
        <fullName evidence="16">Adenosylcobinamide kinase</fullName>
        <ecNumber evidence="8">2.7.1.156</ecNumber>
        <ecNumber evidence="9">2.7.7.62</ecNumber>
    </recommendedName>
    <alternativeName>
        <fullName evidence="17">Adenosylcobinamide-phosphate guanylyltransferase</fullName>
    </alternativeName>
</protein>
<dbReference type="Gene3D" id="3.40.50.300">
    <property type="entry name" value="P-loop containing nucleotide triphosphate hydrolases"/>
    <property type="match status" value="1"/>
</dbReference>
<evidence type="ECO:0000256" key="8">
    <source>
        <dbReference type="ARBA" id="ARBA00012016"/>
    </source>
</evidence>
<dbReference type="InterPro" id="IPR003203">
    <property type="entry name" value="CobU/CobP"/>
</dbReference>
<evidence type="ECO:0000256" key="5">
    <source>
        <dbReference type="ARBA" id="ARBA00004692"/>
    </source>
</evidence>
<evidence type="ECO:0000256" key="3">
    <source>
        <dbReference type="ARBA" id="ARBA00001522"/>
    </source>
</evidence>
<evidence type="ECO:0000256" key="16">
    <source>
        <dbReference type="ARBA" id="ARBA00029570"/>
    </source>
</evidence>
<dbReference type="PANTHER" id="PTHR34848">
    <property type="match status" value="1"/>
</dbReference>
<evidence type="ECO:0000256" key="4">
    <source>
        <dbReference type="ARBA" id="ARBA00003889"/>
    </source>
</evidence>
<dbReference type="GO" id="GO:0009236">
    <property type="term" value="P:cobalamin biosynthetic process"/>
    <property type="evidence" value="ECO:0007669"/>
    <property type="project" value="UniProtKB-KW"/>
</dbReference>
<gene>
    <name evidence="18" type="ORF">H8876_05840</name>
</gene>
<dbReference type="EC" id="2.7.7.62" evidence="9"/>
<evidence type="ECO:0000256" key="6">
    <source>
        <dbReference type="ARBA" id="ARBA00005159"/>
    </source>
</evidence>
<accession>A0A923ND39</accession>
<comment type="catalytic activity">
    <reaction evidence="3">
        <text>adenosylcob(III)inamide + GTP = adenosylcob(III)inamide phosphate + GDP + H(+)</text>
        <dbReference type="Rhea" id="RHEA:15765"/>
        <dbReference type="ChEBI" id="CHEBI:2480"/>
        <dbReference type="ChEBI" id="CHEBI:15378"/>
        <dbReference type="ChEBI" id="CHEBI:37565"/>
        <dbReference type="ChEBI" id="CHEBI:58189"/>
        <dbReference type="ChEBI" id="CHEBI:58502"/>
        <dbReference type="EC" id="2.7.1.156"/>
    </reaction>
</comment>
<comment type="caution">
    <text evidence="18">The sequence shown here is derived from an EMBL/GenBank/DDBJ whole genome shotgun (WGS) entry which is preliminary data.</text>
</comment>
<sequence>MNVFISGGCKNGKSFYAQRLARRQAVEAGSPLYYIATMIPHDEEDHARIRRHLTERDGWGFTTLECGKNLLSLLDDPQVVPSGAFLLDSVTALLSNEMFDERGEFDPDAANRIRGDLTEFAAKTGSTVFVSDYIYSDACEYSETVEAYRQGLAAADRALASVCERVIEISGGMEEIWK</sequence>
<keyword evidence="14" id="KW-0067">ATP-binding</keyword>
<keyword evidence="18" id="KW-0548">Nucleotidyltransferase</keyword>
<comment type="pathway">
    <text evidence="6">Cofactor biosynthesis; adenosylcobalamin biosynthesis; adenosylcobalamin from cob(II)yrinate a,c-diamide: step 5/7.</text>
</comment>
<evidence type="ECO:0000256" key="9">
    <source>
        <dbReference type="ARBA" id="ARBA00012523"/>
    </source>
</evidence>
<dbReference type="Proteomes" id="UP000644115">
    <property type="component" value="Unassembled WGS sequence"/>
</dbReference>
<evidence type="ECO:0000256" key="10">
    <source>
        <dbReference type="ARBA" id="ARBA00022573"/>
    </source>
</evidence>
<reference evidence="18" key="1">
    <citation type="submission" date="2020-08" db="EMBL/GenBank/DDBJ databases">
        <authorList>
            <person name="Liu C."/>
            <person name="Sun Q."/>
        </authorList>
    </citation>
    <scope>NUCLEOTIDE SEQUENCE</scope>
    <source>
        <strain evidence="18">BX16</strain>
    </source>
</reference>
<dbReference type="PANTHER" id="PTHR34848:SF1">
    <property type="entry name" value="BIFUNCTIONAL ADENOSYLCOBALAMIN BIOSYNTHESIS PROTEIN COBU"/>
    <property type="match status" value="1"/>
</dbReference>
<comment type="catalytic activity">
    <reaction evidence="1">
        <text>adenosylcob(III)inamide + ATP = adenosylcob(III)inamide phosphate + ADP + H(+)</text>
        <dbReference type="Rhea" id="RHEA:15769"/>
        <dbReference type="ChEBI" id="CHEBI:2480"/>
        <dbReference type="ChEBI" id="CHEBI:15378"/>
        <dbReference type="ChEBI" id="CHEBI:30616"/>
        <dbReference type="ChEBI" id="CHEBI:58502"/>
        <dbReference type="ChEBI" id="CHEBI:456216"/>
        <dbReference type="EC" id="2.7.1.156"/>
    </reaction>
</comment>
<evidence type="ECO:0000256" key="11">
    <source>
        <dbReference type="ARBA" id="ARBA00022679"/>
    </source>
</evidence>
<evidence type="ECO:0000256" key="2">
    <source>
        <dbReference type="ARBA" id="ARBA00000711"/>
    </source>
</evidence>
<comment type="function">
    <text evidence="4">Catalyzes ATP-dependent phosphorylation of adenosylcobinamide and addition of GMP to adenosylcobinamide phosphate.</text>
</comment>
<dbReference type="GO" id="GO:0005524">
    <property type="term" value="F:ATP binding"/>
    <property type="evidence" value="ECO:0007669"/>
    <property type="project" value="UniProtKB-KW"/>
</dbReference>
<evidence type="ECO:0000256" key="13">
    <source>
        <dbReference type="ARBA" id="ARBA00022777"/>
    </source>
</evidence>
<keyword evidence="12" id="KW-0547">Nucleotide-binding</keyword>
<dbReference type="SUPFAM" id="SSF52540">
    <property type="entry name" value="P-loop containing nucleoside triphosphate hydrolases"/>
    <property type="match status" value="1"/>
</dbReference>
<keyword evidence="10" id="KW-0169">Cobalamin biosynthesis</keyword>
<evidence type="ECO:0000256" key="12">
    <source>
        <dbReference type="ARBA" id="ARBA00022741"/>
    </source>
</evidence>
<dbReference type="Pfam" id="PF02283">
    <property type="entry name" value="CobU"/>
    <property type="match status" value="1"/>
</dbReference>
<dbReference type="GO" id="GO:0005525">
    <property type="term" value="F:GTP binding"/>
    <property type="evidence" value="ECO:0007669"/>
    <property type="project" value="UniProtKB-KW"/>
</dbReference>
<keyword evidence="15" id="KW-0342">GTP-binding</keyword>
<dbReference type="GO" id="GO:0008820">
    <property type="term" value="F:cobinamide phosphate guanylyltransferase activity"/>
    <property type="evidence" value="ECO:0007669"/>
    <property type="project" value="UniProtKB-EC"/>
</dbReference>
<evidence type="ECO:0000313" key="18">
    <source>
        <dbReference type="EMBL" id="MBC5999517.1"/>
    </source>
</evidence>
<dbReference type="RefSeq" id="WP_249286945.1">
    <property type="nucleotide sequence ID" value="NZ_JACRWC010000072.1"/>
</dbReference>
<dbReference type="EC" id="2.7.1.156" evidence="8"/>
<dbReference type="InterPro" id="IPR027417">
    <property type="entry name" value="P-loop_NTPase"/>
</dbReference>
<evidence type="ECO:0000256" key="14">
    <source>
        <dbReference type="ARBA" id="ARBA00022840"/>
    </source>
</evidence>
<evidence type="ECO:0000313" key="19">
    <source>
        <dbReference type="Proteomes" id="UP000644115"/>
    </source>
</evidence>
<comment type="pathway">
    <text evidence="5">Cofactor biosynthesis; adenosylcobalamin biosynthesis; adenosylcobalamin from cob(II)yrinate a,c-diamide: step 6/7.</text>
</comment>
<keyword evidence="13 18" id="KW-0418">Kinase</keyword>
<keyword evidence="19" id="KW-1185">Reference proteome</keyword>
<name>A0A923ND39_9FIRM</name>
<evidence type="ECO:0000256" key="15">
    <source>
        <dbReference type="ARBA" id="ARBA00023134"/>
    </source>
</evidence>
<keyword evidence="11" id="KW-0808">Transferase</keyword>
<dbReference type="AlphaFoldDB" id="A0A923ND39"/>
<dbReference type="GO" id="GO:0043752">
    <property type="term" value="F:adenosylcobinamide kinase activity"/>
    <property type="evidence" value="ECO:0007669"/>
    <property type="project" value="UniProtKB-EC"/>
</dbReference>
<evidence type="ECO:0000256" key="7">
    <source>
        <dbReference type="ARBA" id="ARBA00007490"/>
    </source>
</evidence>
<comment type="similarity">
    <text evidence="7">Belongs to the CobU/CobP family.</text>
</comment>